<dbReference type="Proteomes" id="UP000280834">
    <property type="component" value="Unassembled WGS sequence"/>
</dbReference>
<evidence type="ECO:0000313" key="4">
    <source>
        <dbReference type="WBParaSite" id="BTMF_0000402701-mRNA-1"/>
    </source>
</evidence>
<feature type="signal peptide" evidence="1">
    <location>
        <begin position="1"/>
        <end position="19"/>
    </location>
</feature>
<dbReference type="AlphaFoldDB" id="A0A0R3QCE7"/>
<dbReference type="InterPro" id="IPR015919">
    <property type="entry name" value="Cadherin-like_sf"/>
</dbReference>
<dbReference type="STRING" id="42155.A0A0R3QCE7"/>
<proteinExistence type="predicted"/>
<gene>
    <name evidence="2" type="ORF">BTMF_LOCUS3329</name>
</gene>
<dbReference type="GO" id="GO:0005509">
    <property type="term" value="F:calcium ion binding"/>
    <property type="evidence" value="ECO:0007669"/>
    <property type="project" value="InterPro"/>
</dbReference>
<dbReference type="SUPFAM" id="SSF49313">
    <property type="entry name" value="Cadherin-like"/>
    <property type="match status" value="1"/>
</dbReference>
<evidence type="ECO:0000313" key="3">
    <source>
        <dbReference type="Proteomes" id="UP000280834"/>
    </source>
</evidence>
<sequence>MRCVLQISLLYSLVIPIRLFSEQHFDFEIPEDIAEGTLIGKIPLEPNLNYRLNGHNQFASVDIQTGEVRTSAPLNRETIAPNGTIILILT</sequence>
<dbReference type="Pfam" id="PF25374">
    <property type="entry name" value="Cadherin_FAT4_N"/>
    <property type="match status" value="1"/>
</dbReference>
<dbReference type="GO" id="GO:0016020">
    <property type="term" value="C:membrane"/>
    <property type="evidence" value="ECO:0007669"/>
    <property type="project" value="InterPro"/>
</dbReference>
<reference evidence="2 3" key="2">
    <citation type="submission" date="2018-11" db="EMBL/GenBank/DDBJ databases">
        <authorList>
            <consortium name="Pathogen Informatics"/>
        </authorList>
    </citation>
    <scope>NUCLEOTIDE SEQUENCE [LARGE SCALE GENOMIC DNA]</scope>
</reference>
<evidence type="ECO:0000313" key="2">
    <source>
        <dbReference type="EMBL" id="VDO14543.1"/>
    </source>
</evidence>
<dbReference type="WBParaSite" id="BTMF_0000402701-mRNA-1">
    <property type="protein sequence ID" value="BTMF_0000402701-mRNA-1"/>
    <property type="gene ID" value="BTMF_0000402701"/>
</dbReference>
<evidence type="ECO:0000256" key="1">
    <source>
        <dbReference type="SAM" id="SignalP"/>
    </source>
</evidence>
<dbReference type="CDD" id="cd11304">
    <property type="entry name" value="Cadherin_repeat"/>
    <property type="match status" value="1"/>
</dbReference>
<keyword evidence="1" id="KW-0732">Signal</keyword>
<dbReference type="EMBL" id="UZAG01002974">
    <property type="protein sequence ID" value="VDO14543.1"/>
    <property type="molecule type" value="Genomic_DNA"/>
</dbReference>
<name>A0A0R3QCE7_9BILA</name>
<protein>
    <submittedName>
        <fullName evidence="4">Cadherin domain-containing protein</fullName>
    </submittedName>
</protein>
<dbReference type="Gene3D" id="2.60.40.60">
    <property type="entry name" value="Cadherins"/>
    <property type="match status" value="1"/>
</dbReference>
<feature type="chain" id="PRO_5043130565" evidence="1">
    <location>
        <begin position="20"/>
        <end position="90"/>
    </location>
</feature>
<accession>A0A0R3QCE7</accession>
<organism evidence="4">
    <name type="scientific">Brugia timori</name>
    <dbReference type="NCBI Taxonomy" id="42155"/>
    <lineage>
        <taxon>Eukaryota</taxon>
        <taxon>Metazoa</taxon>
        <taxon>Ecdysozoa</taxon>
        <taxon>Nematoda</taxon>
        <taxon>Chromadorea</taxon>
        <taxon>Rhabditida</taxon>
        <taxon>Spirurina</taxon>
        <taxon>Spiruromorpha</taxon>
        <taxon>Filarioidea</taxon>
        <taxon>Onchocercidae</taxon>
        <taxon>Brugia</taxon>
    </lineage>
</organism>
<reference evidence="4" key="1">
    <citation type="submission" date="2017-02" db="UniProtKB">
        <authorList>
            <consortium name="WormBaseParasite"/>
        </authorList>
    </citation>
    <scope>IDENTIFICATION</scope>
</reference>
<keyword evidence="3" id="KW-1185">Reference proteome</keyword>